<evidence type="ECO:0000259" key="1">
    <source>
        <dbReference type="PROSITE" id="PS50914"/>
    </source>
</evidence>
<sequence length="241" mass="26090">MTSAEFTKQAYAALKTDRRIDPHFRATTLELDTEGTVTLEGEVGTVGQKRLVLERIAALPGVSGIVDRLRVKPAEAMSDAGILDHIRKALLQEPAFQSIRIAEERDHTVHVLNDLPEGADGEIVISVSDGVVTLNGELPSLTSKRIAGVLAWWVPGSCDVINGISVEPEEEDAPIRIEEAVHLALELDPFVNASQVRVGVRGRAVRLTGLVGSQAERTAAEADAWYVFGVDEVINEIEVQD</sequence>
<feature type="domain" description="BON" evidence="1">
    <location>
        <begin position="2"/>
        <end position="73"/>
    </location>
</feature>
<feature type="domain" description="BON" evidence="1">
    <location>
        <begin position="173"/>
        <end position="241"/>
    </location>
</feature>
<dbReference type="RefSeq" id="WP_190289586.1">
    <property type="nucleotide sequence ID" value="NZ_JABFCZ010000002.1"/>
</dbReference>
<dbReference type="InterPro" id="IPR007055">
    <property type="entry name" value="BON_dom"/>
</dbReference>
<dbReference type="Proteomes" id="UP000598467">
    <property type="component" value="Unassembled WGS sequence"/>
</dbReference>
<dbReference type="PANTHER" id="PTHR34606">
    <property type="entry name" value="BON DOMAIN-CONTAINING PROTEIN"/>
    <property type="match status" value="1"/>
</dbReference>
<evidence type="ECO:0000313" key="3">
    <source>
        <dbReference type="Proteomes" id="UP000598467"/>
    </source>
</evidence>
<dbReference type="Pfam" id="PF04972">
    <property type="entry name" value="BON"/>
    <property type="match status" value="3"/>
</dbReference>
<dbReference type="PANTHER" id="PTHR34606:SF15">
    <property type="entry name" value="BON DOMAIN-CONTAINING PROTEIN"/>
    <property type="match status" value="1"/>
</dbReference>
<dbReference type="EMBL" id="JABFCZ010000002">
    <property type="protein sequence ID" value="MBD1544907.1"/>
    <property type="molecule type" value="Genomic_DNA"/>
</dbReference>
<gene>
    <name evidence="2" type="ORF">HK439_01425</name>
</gene>
<protein>
    <submittedName>
        <fullName evidence="2">BON domain-containing protein</fullName>
    </submittedName>
</protein>
<dbReference type="Gene3D" id="3.30.1340.30">
    <property type="match status" value="3"/>
</dbReference>
<evidence type="ECO:0000313" key="2">
    <source>
        <dbReference type="EMBL" id="MBD1544907.1"/>
    </source>
</evidence>
<comment type="caution">
    <text evidence="2">The sequence shown here is derived from an EMBL/GenBank/DDBJ whole genome shotgun (WGS) entry which is preliminary data.</text>
</comment>
<accession>A0A926P1T9</accession>
<dbReference type="PROSITE" id="PS50914">
    <property type="entry name" value="BON"/>
    <property type="match status" value="3"/>
</dbReference>
<dbReference type="AlphaFoldDB" id="A0A926P1T9"/>
<proteinExistence type="predicted"/>
<reference evidence="2" key="1">
    <citation type="submission" date="2020-05" db="EMBL/GenBank/DDBJ databases">
        <title>Identification of trans-AT polyketide cluster in two marine bacteria, producers of a novel glutaramide-containing polyketide sesbanimide D and analogs.</title>
        <authorList>
            <person name="Kacar D."/>
            <person name="Rodriguez P."/>
            <person name="Canedo L."/>
            <person name="Gonzalez E."/>
            <person name="Galan B."/>
            <person name="De La Calle F."/>
            <person name="Garcia J.L."/>
        </authorList>
    </citation>
    <scope>NUCLEOTIDE SEQUENCE</scope>
    <source>
        <strain evidence="2">PHM038</strain>
    </source>
</reference>
<organism evidence="2 3">
    <name type="scientific">Roseibium aggregatum</name>
    <dbReference type="NCBI Taxonomy" id="187304"/>
    <lineage>
        <taxon>Bacteria</taxon>
        <taxon>Pseudomonadati</taxon>
        <taxon>Pseudomonadota</taxon>
        <taxon>Alphaproteobacteria</taxon>
        <taxon>Hyphomicrobiales</taxon>
        <taxon>Stappiaceae</taxon>
        <taxon>Roseibium</taxon>
    </lineage>
</organism>
<feature type="domain" description="BON" evidence="1">
    <location>
        <begin position="97"/>
        <end position="168"/>
    </location>
</feature>
<name>A0A926P1T9_9HYPH</name>
<dbReference type="InterPro" id="IPR051686">
    <property type="entry name" value="Lipoprotein_DolP"/>
</dbReference>